<protein>
    <submittedName>
        <fullName evidence="4">Methylase of polypeptide subunit release factors</fullName>
    </submittedName>
</protein>
<reference evidence="4 5" key="1">
    <citation type="submission" date="2019-02" db="EMBL/GenBank/DDBJ databases">
        <title>Genomic Encyclopedia of Type Strains, Phase IV (KMG-IV): sequencing the most valuable type-strain genomes for metagenomic binning, comparative biology and taxonomic classification.</title>
        <authorList>
            <person name="Goeker M."/>
        </authorList>
    </citation>
    <scope>NUCLEOTIDE SEQUENCE [LARGE SCALE GENOMIC DNA]</scope>
    <source>
        <strain evidence="4 5">K24</strain>
    </source>
</reference>
<keyword evidence="5" id="KW-1185">Reference proteome</keyword>
<evidence type="ECO:0000256" key="2">
    <source>
        <dbReference type="ARBA" id="ARBA00022691"/>
    </source>
</evidence>
<dbReference type="RefSeq" id="WP_423213231.1">
    <property type="nucleotide sequence ID" value="NZ_SGXC01000002.1"/>
</dbReference>
<dbReference type="Pfam" id="PF05175">
    <property type="entry name" value="MTS"/>
    <property type="match status" value="1"/>
</dbReference>
<gene>
    <name evidence="4" type="ORF">EV675_3915</name>
</gene>
<dbReference type="CDD" id="cd02440">
    <property type="entry name" value="AdoMet_MTases"/>
    <property type="match status" value="1"/>
</dbReference>
<proteinExistence type="predicted"/>
<name>A0A4Q7NDX6_9BURK</name>
<dbReference type="EMBL" id="SGXC01000002">
    <property type="protein sequence ID" value="RZS81292.1"/>
    <property type="molecule type" value="Genomic_DNA"/>
</dbReference>
<dbReference type="InterPro" id="IPR007848">
    <property type="entry name" value="Small_mtfrase_dom"/>
</dbReference>
<dbReference type="PANTHER" id="PTHR18895:SF74">
    <property type="entry name" value="MTRF1L RELEASE FACTOR GLUTAMINE METHYLTRANSFERASE"/>
    <property type="match status" value="1"/>
</dbReference>
<sequence>MTTADDILYWNDPEPREAAWLSAGGHPPPRRVVLADDRMPADQAYRLACEGTALLWHGDFQNARLLLQAMGRRVERRPFKPGATITQTFHLYRQAQLQRARVLGMLLVPLDADFGIPLRRAPDVRLACREAYGDIGRDAVVSLRELQGVIGAHEWRKKGVPVAALDARIHPHHGVFSPIRGEYVELVAKAPLPGQDTAFDIGTGTGVLAAVLARRGVRRVVATDTDPHALACARENIERLGLSARVRIEAADLFPTGRAQLVVCNPPWVPGPAHSSLDRAVFDPDSRMLRGFLAGLADHLAPGGEGWLILSDLAEHLGLRSRSELLEWVETAGLKVIDRIETRPRHPKAQDGNDPLHAARAAETTALWRLAAR</sequence>
<evidence type="ECO:0000313" key="4">
    <source>
        <dbReference type="EMBL" id="RZS81292.1"/>
    </source>
</evidence>
<organism evidence="4 5">
    <name type="scientific">Pigmentiphaga kullae</name>
    <dbReference type="NCBI Taxonomy" id="151784"/>
    <lineage>
        <taxon>Bacteria</taxon>
        <taxon>Pseudomonadati</taxon>
        <taxon>Pseudomonadota</taxon>
        <taxon>Betaproteobacteria</taxon>
        <taxon>Burkholderiales</taxon>
        <taxon>Alcaligenaceae</taxon>
        <taxon>Pigmentiphaga</taxon>
    </lineage>
</organism>
<dbReference type="PROSITE" id="PS00092">
    <property type="entry name" value="N6_MTASE"/>
    <property type="match status" value="1"/>
</dbReference>
<dbReference type="Proteomes" id="UP000292445">
    <property type="component" value="Unassembled WGS sequence"/>
</dbReference>
<keyword evidence="1 4" id="KW-0808">Transferase</keyword>
<keyword evidence="1 4" id="KW-0489">Methyltransferase</keyword>
<dbReference type="InterPro" id="IPR050320">
    <property type="entry name" value="N5-glutamine_MTase"/>
</dbReference>
<dbReference type="Gene3D" id="3.40.50.150">
    <property type="entry name" value="Vaccinia Virus protein VP39"/>
    <property type="match status" value="1"/>
</dbReference>
<keyword evidence="2" id="KW-0949">S-adenosyl-L-methionine</keyword>
<dbReference type="InterPro" id="IPR029063">
    <property type="entry name" value="SAM-dependent_MTases_sf"/>
</dbReference>
<feature type="domain" description="Methyltransferase small" evidence="3">
    <location>
        <begin position="169"/>
        <end position="310"/>
    </location>
</feature>
<dbReference type="GO" id="GO:0032259">
    <property type="term" value="P:methylation"/>
    <property type="evidence" value="ECO:0007669"/>
    <property type="project" value="UniProtKB-KW"/>
</dbReference>
<dbReference type="SUPFAM" id="SSF53335">
    <property type="entry name" value="S-adenosyl-L-methionine-dependent methyltransferases"/>
    <property type="match status" value="1"/>
</dbReference>
<dbReference type="InterPro" id="IPR002052">
    <property type="entry name" value="DNA_methylase_N6_adenine_CS"/>
</dbReference>
<comment type="caution">
    <text evidence="4">The sequence shown here is derived from an EMBL/GenBank/DDBJ whole genome shotgun (WGS) entry which is preliminary data.</text>
</comment>
<dbReference type="GO" id="GO:0036009">
    <property type="term" value="F:protein-glutamine N-methyltransferase activity"/>
    <property type="evidence" value="ECO:0007669"/>
    <property type="project" value="TreeGrafter"/>
</dbReference>
<evidence type="ECO:0000256" key="1">
    <source>
        <dbReference type="ARBA" id="ARBA00022603"/>
    </source>
</evidence>
<evidence type="ECO:0000259" key="3">
    <source>
        <dbReference type="Pfam" id="PF05175"/>
    </source>
</evidence>
<evidence type="ECO:0000313" key="5">
    <source>
        <dbReference type="Proteomes" id="UP000292445"/>
    </source>
</evidence>
<dbReference type="AlphaFoldDB" id="A0A4Q7NDX6"/>
<dbReference type="PANTHER" id="PTHR18895">
    <property type="entry name" value="HEMK METHYLTRANSFERASE"/>
    <property type="match status" value="1"/>
</dbReference>
<dbReference type="GO" id="GO:0003676">
    <property type="term" value="F:nucleic acid binding"/>
    <property type="evidence" value="ECO:0007669"/>
    <property type="project" value="InterPro"/>
</dbReference>
<accession>A0A4Q7NDX6</accession>